<evidence type="ECO:0000256" key="1">
    <source>
        <dbReference type="SAM" id="MobiDB-lite"/>
    </source>
</evidence>
<feature type="compositionally biased region" description="Basic and acidic residues" evidence="1">
    <location>
        <begin position="514"/>
        <end position="524"/>
    </location>
</feature>
<dbReference type="Proteomes" id="UP000297693">
    <property type="component" value="Unassembled WGS sequence"/>
</dbReference>
<feature type="region of interest" description="Disordered" evidence="1">
    <location>
        <begin position="55"/>
        <end position="90"/>
    </location>
</feature>
<organism evidence="3 4">
    <name type="scientific">Leptospira ognonensis</name>
    <dbReference type="NCBI Taxonomy" id="2484945"/>
    <lineage>
        <taxon>Bacteria</taxon>
        <taxon>Pseudomonadati</taxon>
        <taxon>Spirochaetota</taxon>
        <taxon>Spirochaetia</taxon>
        <taxon>Leptospirales</taxon>
        <taxon>Leptospiraceae</taxon>
        <taxon>Leptospira</taxon>
    </lineage>
</organism>
<feature type="region of interest" description="Disordered" evidence="1">
    <location>
        <begin position="273"/>
        <end position="310"/>
    </location>
</feature>
<comment type="caution">
    <text evidence="3">The sequence shown here is derived from an EMBL/GenBank/DDBJ whole genome shotgun (WGS) entry which is preliminary data.</text>
</comment>
<dbReference type="Gene3D" id="3.30.750.140">
    <property type="match status" value="1"/>
</dbReference>
<evidence type="ECO:0000313" key="3">
    <source>
        <dbReference type="EMBL" id="TGL56627.1"/>
    </source>
</evidence>
<feature type="domain" description="Flagellar hook-length control protein-like C-terminal" evidence="2">
    <location>
        <begin position="431"/>
        <end position="505"/>
    </location>
</feature>
<proteinExistence type="predicted"/>
<accession>A0A4R9JYP1</accession>
<protein>
    <submittedName>
        <fullName evidence="3">Flagellar hook-length control protein FliK</fullName>
    </submittedName>
</protein>
<dbReference type="AlphaFoldDB" id="A0A4R9JYP1"/>
<keyword evidence="3" id="KW-0966">Cell projection</keyword>
<feature type="compositionally biased region" description="Basic and acidic residues" evidence="1">
    <location>
        <begin position="326"/>
        <end position="337"/>
    </location>
</feature>
<dbReference type="InterPro" id="IPR038610">
    <property type="entry name" value="FliK-like_C_sf"/>
</dbReference>
<dbReference type="EMBL" id="RQGD01000045">
    <property type="protein sequence ID" value="TGL56627.1"/>
    <property type="molecule type" value="Genomic_DNA"/>
</dbReference>
<keyword evidence="3" id="KW-0969">Cilium</keyword>
<keyword evidence="4" id="KW-1185">Reference proteome</keyword>
<dbReference type="InterPro" id="IPR021136">
    <property type="entry name" value="Flagellar_hook_control-like_C"/>
</dbReference>
<gene>
    <name evidence="3" type="ORF">EHQ58_15605</name>
</gene>
<dbReference type="CDD" id="cd17470">
    <property type="entry name" value="T3SS_Flik_C"/>
    <property type="match status" value="1"/>
</dbReference>
<feature type="compositionally biased region" description="Basic and acidic residues" evidence="1">
    <location>
        <begin position="532"/>
        <end position="547"/>
    </location>
</feature>
<dbReference type="Pfam" id="PF02120">
    <property type="entry name" value="Flg_hook"/>
    <property type="match status" value="1"/>
</dbReference>
<feature type="compositionally biased region" description="Basic and acidic residues" evidence="1">
    <location>
        <begin position="63"/>
        <end position="90"/>
    </location>
</feature>
<reference evidence="3" key="1">
    <citation type="journal article" date="2019" name="PLoS Negl. Trop. Dis.">
        <title>Revisiting the worldwide diversity of Leptospira species in the environment.</title>
        <authorList>
            <person name="Vincent A.T."/>
            <person name="Schiettekatte O."/>
            <person name="Bourhy P."/>
            <person name="Veyrier F.J."/>
            <person name="Picardeau M."/>
        </authorList>
    </citation>
    <scope>NUCLEOTIDE SEQUENCE [LARGE SCALE GENOMIC DNA]</scope>
    <source>
        <strain evidence="3">201702476</strain>
    </source>
</reference>
<evidence type="ECO:0000313" key="4">
    <source>
        <dbReference type="Proteomes" id="UP000297693"/>
    </source>
</evidence>
<feature type="compositionally biased region" description="Polar residues" evidence="1">
    <location>
        <begin position="353"/>
        <end position="384"/>
    </location>
</feature>
<dbReference type="OrthoDB" id="324665at2"/>
<feature type="region of interest" description="Disordered" evidence="1">
    <location>
        <begin position="508"/>
        <end position="558"/>
    </location>
</feature>
<name>A0A4R9JYP1_9LEPT</name>
<dbReference type="RefSeq" id="WP_135624845.1">
    <property type="nucleotide sequence ID" value="NZ_RQGD01000045.1"/>
</dbReference>
<sequence length="558" mass="62557">MNISRDSRQLTSALSFDIKTVALDGNKSAETASVPFSDLLKREADSLVSAFESPLKSDLNSARNKDESASARINPKEQKEESKLETENQKVERLDLEEEEEAFALDLDEDEIEAESVTDSIVYLGHEFAHSFQRKETQESVEIESTKQDRKPTQFALLKQNEKNAPYASSVKENTNFMEEAKKIADSIFKKDKKEFKAKELNSPNELKLEIPKTSSENIAFTNPKIRIQNGNVTFANFSKTKQVSKSTEKPGVGSGAPSTFSAVSKEVVKKESELPPVANQLPKENVFQKEIPKKKNGSNVTDFKEERKENLDLLALGEKSTRSLGIKEKEFLKTEPKSNSAAEKIKTKEQTEISSAINTNATSSKEENGQMNSGNKNPSSQRDGFSFAAETKWNSRSEELSKSEKSNTPTRQEMQKNLDELVKQARFDIVQNGKSTAEIIMNPKEFGRLTLRVSVDGDKVEGRILVETEEMKDLLTNEIAKLKENFKESGLSLESLLVDVWDQNGSKFSQQNSEDRKFAEEMVRSSYNRSSAREEGNDTKSEDDAYLKPSGALEIFA</sequence>
<keyword evidence="3" id="KW-0282">Flagellum</keyword>
<evidence type="ECO:0000259" key="2">
    <source>
        <dbReference type="Pfam" id="PF02120"/>
    </source>
</evidence>
<feature type="region of interest" description="Disordered" evidence="1">
    <location>
        <begin position="326"/>
        <end position="415"/>
    </location>
</feature>
<feature type="compositionally biased region" description="Basic and acidic residues" evidence="1">
    <location>
        <begin position="394"/>
        <end position="406"/>
    </location>
</feature>